<feature type="compositionally biased region" description="Low complexity" evidence="1">
    <location>
        <begin position="81"/>
        <end position="100"/>
    </location>
</feature>
<feature type="region of interest" description="Disordered" evidence="1">
    <location>
        <begin position="81"/>
        <end position="108"/>
    </location>
</feature>
<gene>
    <name evidence="2" type="ORF">Pflav_020210</name>
</gene>
<dbReference type="RefSeq" id="WP_197938252.1">
    <property type="nucleotide sequence ID" value="NZ_AP022870.1"/>
</dbReference>
<reference evidence="2 3" key="2">
    <citation type="submission" date="2020-03" db="EMBL/GenBank/DDBJ databases">
        <authorList>
            <person name="Ichikawa N."/>
            <person name="Kimura A."/>
            <person name="Kitahashi Y."/>
            <person name="Uohara A."/>
        </authorList>
    </citation>
    <scope>NUCLEOTIDE SEQUENCE [LARGE SCALE GENOMIC DNA]</scope>
    <source>
        <strain evidence="2 3">NBRC 107702</strain>
    </source>
</reference>
<sequence length="108" mass="12295">MGRSTSQRFEIFRVYRSRTGKFVVHVERSAQLTSDSEKWTTGWRAWVGNWSSDQAWGVTAPESILHIAGTLEELRDLLPRSSTRWSPTWPTSPSSKTSTSDPRRRLGG</sequence>
<dbReference type="EMBL" id="AP022870">
    <property type="protein sequence ID" value="BCB75611.1"/>
    <property type="molecule type" value="Genomic_DNA"/>
</dbReference>
<accession>A0A6F8XPD8</accession>
<dbReference type="Proteomes" id="UP000502508">
    <property type="component" value="Chromosome"/>
</dbReference>
<evidence type="ECO:0000256" key="1">
    <source>
        <dbReference type="SAM" id="MobiDB-lite"/>
    </source>
</evidence>
<reference evidence="2 3" key="1">
    <citation type="submission" date="2020-03" db="EMBL/GenBank/DDBJ databases">
        <title>Whole genome shotgun sequence of Phytohabitans flavus NBRC 107702.</title>
        <authorList>
            <person name="Komaki H."/>
            <person name="Tamura T."/>
        </authorList>
    </citation>
    <scope>NUCLEOTIDE SEQUENCE [LARGE SCALE GENOMIC DNA]</scope>
    <source>
        <strain evidence="2 3">NBRC 107702</strain>
    </source>
</reference>
<evidence type="ECO:0000313" key="2">
    <source>
        <dbReference type="EMBL" id="BCB75611.1"/>
    </source>
</evidence>
<dbReference type="NCBIfam" id="TIGR04342">
    <property type="entry name" value="EXLDI"/>
    <property type="match status" value="1"/>
</dbReference>
<keyword evidence="3" id="KW-1185">Reference proteome</keyword>
<name>A0A6F8XPD8_9ACTN</name>
<proteinExistence type="predicted"/>
<dbReference type="AlphaFoldDB" id="A0A6F8XPD8"/>
<organism evidence="2 3">
    <name type="scientific">Phytohabitans flavus</name>
    <dbReference type="NCBI Taxonomy" id="1076124"/>
    <lineage>
        <taxon>Bacteria</taxon>
        <taxon>Bacillati</taxon>
        <taxon>Actinomycetota</taxon>
        <taxon>Actinomycetes</taxon>
        <taxon>Micromonosporales</taxon>
        <taxon>Micromonosporaceae</taxon>
    </lineage>
</organism>
<dbReference type="InterPro" id="IPR027580">
    <property type="entry name" value="EXLDI"/>
</dbReference>
<dbReference type="KEGG" id="pfla:Pflav_020210"/>
<protein>
    <submittedName>
        <fullName evidence="2">Uncharacterized protein</fullName>
    </submittedName>
</protein>
<evidence type="ECO:0000313" key="3">
    <source>
        <dbReference type="Proteomes" id="UP000502508"/>
    </source>
</evidence>